<dbReference type="InterPro" id="IPR052574">
    <property type="entry name" value="CDIRP"/>
</dbReference>
<organism evidence="3">
    <name type="scientific">marine metagenome</name>
    <dbReference type="NCBI Taxonomy" id="408172"/>
    <lineage>
        <taxon>unclassified sequences</taxon>
        <taxon>metagenomes</taxon>
        <taxon>ecological metagenomes</taxon>
    </lineage>
</organism>
<evidence type="ECO:0000313" key="3">
    <source>
        <dbReference type="EMBL" id="SVC24064.1"/>
    </source>
</evidence>
<dbReference type="GO" id="GO:0035591">
    <property type="term" value="F:signaling adaptor activity"/>
    <property type="evidence" value="ECO:0007669"/>
    <property type="project" value="TreeGrafter"/>
</dbReference>
<dbReference type="InterPro" id="IPR011889">
    <property type="entry name" value="Liste_lipo_26"/>
</dbReference>
<dbReference type="Gene3D" id="3.80.10.10">
    <property type="entry name" value="Ribonuclease Inhibitor"/>
    <property type="match status" value="1"/>
</dbReference>
<name>A0A382KGE5_9ZZZZ</name>
<dbReference type="InterPro" id="IPR005046">
    <property type="entry name" value="DUF285"/>
</dbReference>
<gene>
    <name evidence="3" type="ORF">METZ01_LOCUS276918</name>
</gene>
<dbReference type="NCBIfam" id="TIGR02167">
    <property type="entry name" value="Liste_lipo_26"/>
    <property type="match status" value="5"/>
</dbReference>
<feature type="non-terminal residue" evidence="3">
    <location>
        <position position="418"/>
    </location>
</feature>
<dbReference type="PANTHER" id="PTHR47566">
    <property type="match status" value="1"/>
</dbReference>
<proteinExistence type="predicted"/>
<reference evidence="3" key="1">
    <citation type="submission" date="2018-05" db="EMBL/GenBank/DDBJ databases">
        <authorList>
            <person name="Lanie J.A."/>
            <person name="Ng W.-L."/>
            <person name="Kazmierczak K.M."/>
            <person name="Andrzejewski T.M."/>
            <person name="Davidsen T.M."/>
            <person name="Wayne K.J."/>
            <person name="Tettelin H."/>
            <person name="Glass J.I."/>
            <person name="Rusch D."/>
            <person name="Podicherti R."/>
            <person name="Tsui H.-C.T."/>
            <person name="Winkler M.E."/>
        </authorList>
    </citation>
    <scope>NUCLEOTIDE SEQUENCE</scope>
</reference>
<accession>A0A382KGE5</accession>
<dbReference type="PANTHER" id="PTHR47566:SF1">
    <property type="entry name" value="PROTEIN NUD1"/>
    <property type="match status" value="1"/>
</dbReference>
<evidence type="ECO:0000256" key="2">
    <source>
        <dbReference type="ARBA" id="ARBA00022737"/>
    </source>
</evidence>
<keyword evidence="1" id="KW-0433">Leucine-rich repeat</keyword>
<evidence type="ECO:0000256" key="1">
    <source>
        <dbReference type="ARBA" id="ARBA00022614"/>
    </source>
</evidence>
<dbReference type="SUPFAM" id="SSF52058">
    <property type="entry name" value="L domain-like"/>
    <property type="match status" value="1"/>
</dbReference>
<dbReference type="EMBL" id="UINC01080798">
    <property type="protein sequence ID" value="SVC24064.1"/>
    <property type="molecule type" value="Genomic_DNA"/>
</dbReference>
<dbReference type="InterPro" id="IPR032675">
    <property type="entry name" value="LRR_dom_sf"/>
</dbReference>
<feature type="non-terminal residue" evidence="3">
    <location>
        <position position="1"/>
    </location>
</feature>
<dbReference type="AlphaFoldDB" id="A0A382KGE5"/>
<sequence>DLFKLKTTFNDDISNWDVSNVINMSEMFESADAFNINISAWDVSSVTDMYAMFHSANSFNGDISTWDVSSVTDMSYFFRYASNFNQDLSNWDVSSVINMTRMFVDAASFNGDVSTWDVSSVTDMTDMFEGAEALSDANKCFIHGSFQSNDAWPYDWSDLCESAGYTYVPDDNFEQALIDLGYDDTLDNYVVTDSINSVTYLDVSNDSISDLTGIENFIALTNFYIDGNQLTSLDISSNTALMYLGCSENQLTSLDVSNNTQLFQIICSINQLTSLDVSNNTSLAYLTCHSNQLTSIDLSNNTALTAFWGNGNQLTSLDLSNNTALTGLDCGGNQLTYLNMKNGVTDALTTFNATNNDSLECIETLNPDYATTNWTYENGNIDEGVSFAIQCVISNLHVATTGSDSTGDGTYENPFATI</sequence>
<protein>
    <recommendedName>
        <fullName evidence="4">BspA family leucine-rich repeat surface protein</fullName>
    </recommendedName>
</protein>
<dbReference type="Pfam" id="PF03382">
    <property type="entry name" value="DUF285"/>
    <property type="match status" value="1"/>
</dbReference>
<evidence type="ECO:0008006" key="4">
    <source>
        <dbReference type="Google" id="ProtNLM"/>
    </source>
</evidence>
<keyword evidence="2" id="KW-0677">Repeat</keyword>